<reference evidence="1" key="1">
    <citation type="submission" date="2020-07" db="EMBL/GenBank/DDBJ databases">
        <title>Huge and variable diversity of episymbiotic CPR bacteria and DPANN archaea in groundwater ecosystems.</title>
        <authorList>
            <person name="He C.Y."/>
            <person name="Keren R."/>
            <person name="Whittaker M."/>
            <person name="Farag I.F."/>
            <person name="Doudna J."/>
            <person name="Cate J.H.D."/>
            <person name="Banfield J.F."/>
        </authorList>
    </citation>
    <scope>NUCLEOTIDE SEQUENCE</scope>
    <source>
        <strain evidence="1">NC_groundwater_1370_Ag_S-0.2um_69_93</strain>
    </source>
</reference>
<organism evidence="1 2">
    <name type="scientific">Tectimicrobiota bacterium</name>
    <dbReference type="NCBI Taxonomy" id="2528274"/>
    <lineage>
        <taxon>Bacteria</taxon>
        <taxon>Pseudomonadati</taxon>
        <taxon>Nitrospinota/Tectimicrobiota group</taxon>
        <taxon>Candidatus Tectimicrobiota</taxon>
    </lineage>
</organism>
<dbReference type="EMBL" id="JACQRX010000305">
    <property type="protein sequence ID" value="MBI4252193.1"/>
    <property type="molecule type" value="Genomic_DNA"/>
</dbReference>
<evidence type="ECO:0000313" key="2">
    <source>
        <dbReference type="Proteomes" id="UP000752292"/>
    </source>
</evidence>
<dbReference type="Proteomes" id="UP000752292">
    <property type="component" value="Unassembled WGS sequence"/>
</dbReference>
<accession>A0A932ZUU6</accession>
<sequence length="61" mass="6786">MRRDGQRGGMGLVLLLVLLLPAGAGGLYGIRAVESYNPFCTYCHLKDHQDYFDDGARQREA</sequence>
<comment type="caution">
    <text evidence="1">The sequence shown here is derived from an EMBL/GenBank/DDBJ whole genome shotgun (WGS) entry which is preliminary data.</text>
</comment>
<proteinExistence type="predicted"/>
<evidence type="ECO:0008006" key="3">
    <source>
        <dbReference type="Google" id="ProtNLM"/>
    </source>
</evidence>
<protein>
    <recommendedName>
        <fullName evidence="3">NapC/NirT cytochrome c N-terminal domain-containing protein</fullName>
    </recommendedName>
</protein>
<evidence type="ECO:0000313" key="1">
    <source>
        <dbReference type="EMBL" id="MBI4252193.1"/>
    </source>
</evidence>
<feature type="non-terminal residue" evidence="1">
    <location>
        <position position="61"/>
    </location>
</feature>
<dbReference type="AlphaFoldDB" id="A0A932ZUU6"/>
<gene>
    <name evidence="1" type="ORF">HY618_07005</name>
</gene>
<name>A0A932ZUU6_UNCTE</name>